<dbReference type="RefSeq" id="WP_207862599.1">
    <property type="nucleotide sequence ID" value="NZ_JAFREP010000040.1"/>
</dbReference>
<evidence type="ECO:0000256" key="5">
    <source>
        <dbReference type="SAM" id="SignalP"/>
    </source>
</evidence>
<evidence type="ECO:0000256" key="2">
    <source>
        <dbReference type="ARBA" id="ARBA00023008"/>
    </source>
</evidence>
<evidence type="ECO:0000256" key="1">
    <source>
        <dbReference type="ARBA" id="ARBA00010996"/>
    </source>
</evidence>
<dbReference type="Proteomes" id="UP000664417">
    <property type="component" value="Unassembled WGS sequence"/>
</dbReference>
<dbReference type="SUPFAM" id="SSF52833">
    <property type="entry name" value="Thioredoxin-like"/>
    <property type="match status" value="1"/>
</dbReference>
<sequence length="224" mass="24679">MTLARPLTLLLLVATTLSTFAVEPVTPLVLPFFDSADLSPRWADDSGEGPAPGSHRIGDFQFTNQQNQTVTRADLLGSIHVADFFFTSCPGICATLTRNLKRVQDATEGRDVALISYSVTPRMDTPEVLAAYALRFGVDNKRWHLTTGDKEATYALARESYFADGLKNQGKGSETFLHTENLFLVDAQGRIRGVYNGTRATDVTRLIEDIAHLRAEMQDTATPR</sequence>
<evidence type="ECO:0000259" key="6">
    <source>
        <dbReference type="PROSITE" id="PS51352"/>
    </source>
</evidence>
<accession>A0A8J7U8J7</accession>
<keyword evidence="3" id="KW-0479">Metal-binding</keyword>
<feature type="binding site" evidence="3">
    <location>
        <position position="93"/>
    </location>
    <ligand>
        <name>Cu cation</name>
        <dbReference type="ChEBI" id="CHEBI:23378"/>
    </ligand>
</feature>
<feature type="disulfide bond" description="Redox-active" evidence="4">
    <location>
        <begin position="89"/>
        <end position="93"/>
    </location>
</feature>
<keyword evidence="8" id="KW-1185">Reference proteome</keyword>
<feature type="domain" description="Thioredoxin" evidence="6">
    <location>
        <begin position="51"/>
        <end position="215"/>
    </location>
</feature>
<dbReference type="PANTHER" id="PTHR12151">
    <property type="entry name" value="ELECTRON TRANSPORT PROTIN SCO1/SENC FAMILY MEMBER"/>
    <property type="match status" value="1"/>
</dbReference>
<keyword evidence="2 3" id="KW-0186">Copper</keyword>
<feature type="binding site" evidence="3">
    <location>
        <position position="89"/>
    </location>
    <ligand>
        <name>Cu cation</name>
        <dbReference type="ChEBI" id="CHEBI:23378"/>
    </ligand>
</feature>
<dbReference type="InterPro" id="IPR003782">
    <property type="entry name" value="SCO1/SenC"/>
</dbReference>
<dbReference type="PROSITE" id="PS51352">
    <property type="entry name" value="THIOREDOXIN_2"/>
    <property type="match status" value="1"/>
</dbReference>
<dbReference type="Pfam" id="PF02630">
    <property type="entry name" value="SCO1-SenC"/>
    <property type="match status" value="1"/>
</dbReference>
<gene>
    <name evidence="7" type="ORF">J3U88_29400</name>
</gene>
<evidence type="ECO:0000256" key="3">
    <source>
        <dbReference type="PIRSR" id="PIRSR603782-1"/>
    </source>
</evidence>
<evidence type="ECO:0000313" key="8">
    <source>
        <dbReference type="Proteomes" id="UP000664417"/>
    </source>
</evidence>
<dbReference type="PANTHER" id="PTHR12151:SF25">
    <property type="entry name" value="LINALOOL DEHYDRATASE_ISOMERASE DOMAIN-CONTAINING PROTEIN"/>
    <property type="match status" value="1"/>
</dbReference>
<reference evidence="7" key="1">
    <citation type="submission" date="2021-03" db="EMBL/GenBank/DDBJ databases">
        <authorList>
            <person name="Wang G."/>
        </authorList>
    </citation>
    <scope>NUCLEOTIDE SEQUENCE</scope>
    <source>
        <strain evidence="7">KCTC 12899</strain>
    </source>
</reference>
<dbReference type="Gene3D" id="3.40.30.10">
    <property type="entry name" value="Glutaredoxin"/>
    <property type="match status" value="1"/>
</dbReference>
<dbReference type="CDD" id="cd02968">
    <property type="entry name" value="SCO"/>
    <property type="match status" value="1"/>
</dbReference>
<comment type="similarity">
    <text evidence="1">Belongs to the SCO1/2 family.</text>
</comment>
<evidence type="ECO:0000313" key="7">
    <source>
        <dbReference type="EMBL" id="MBO1322626.1"/>
    </source>
</evidence>
<organism evidence="7 8">
    <name type="scientific">Acanthopleuribacter pedis</name>
    <dbReference type="NCBI Taxonomy" id="442870"/>
    <lineage>
        <taxon>Bacteria</taxon>
        <taxon>Pseudomonadati</taxon>
        <taxon>Acidobacteriota</taxon>
        <taxon>Holophagae</taxon>
        <taxon>Acanthopleuribacterales</taxon>
        <taxon>Acanthopleuribacteraceae</taxon>
        <taxon>Acanthopleuribacter</taxon>
    </lineage>
</organism>
<feature type="chain" id="PRO_5035299668" evidence="5">
    <location>
        <begin position="22"/>
        <end position="224"/>
    </location>
</feature>
<comment type="caution">
    <text evidence="7">The sequence shown here is derived from an EMBL/GenBank/DDBJ whole genome shotgun (WGS) entry which is preliminary data.</text>
</comment>
<proteinExistence type="inferred from homology"/>
<dbReference type="InterPro" id="IPR036249">
    <property type="entry name" value="Thioredoxin-like_sf"/>
</dbReference>
<feature type="signal peptide" evidence="5">
    <location>
        <begin position="1"/>
        <end position="21"/>
    </location>
</feature>
<dbReference type="GO" id="GO:0046872">
    <property type="term" value="F:metal ion binding"/>
    <property type="evidence" value="ECO:0007669"/>
    <property type="project" value="UniProtKB-KW"/>
</dbReference>
<feature type="binding site" evidence="3">
    <location>
        <position position="178"/>
    </location>
    <ligand>
        <name>Cu cation</name>
        <dbReference type="ChEBI" id="CHEBI:23378"/>
    </ligand>
</feature>
<name>A0A8J7U8J7_9BACT</name>
<dbReference type="AlphaFoldDB" id="A0A8J7U8J7"/>
<protein>
    <submittedName>
        <fullName evidence="7">SCO family protein</fullName>
    </submittedName>
</protein>
<keyword evidence="5" id="KW-0732">Signal</keyword>
<evidence type="ECO:0000256" key="4">
    <source>
        <dbReference type="PIRSR" id="PIRSR603782-2"/>
    </source>
</evidence>
<keyword evidence="4" id="KW-1015">Disulfide bond</keyword>
<dbReference type="EMBL" id="JAFREP010000040">
    <property type="protein sequence ID" value="MBO1322626.1"/>
    <property type="molecule type" value="Genomic_DNA"/>
</dbReference>
<dbReference type="InterPro" id="IPR013766">
    <property type="entry name" value="Thioredoxin_domain"/>
</dbReference>